<evidence type="ECO:0000313" key="2">
    <source>
        <dbReference type="EMBL" id="MBJ7595668.1"/>
    </source>
</evidence>
<organism evidence="3 4">
    <name type="scientific">Candidatus Aeolococcus gillhamiae</name>
    <dbReference type="NCBI Taxonomy" id="3127015"/>
    <lineage>
        <taxon>Bacteria</taxon>
        <taxon>Bacillati</taxon>
        <taxon>Candidatus Dormiibacterota</taxon>
        <taxon>Candidatus Dormibacteria</taxon>
        <taxon>Candidatus Aeolococcales</taxon>
        <taxon>Candidatus Aeolococcaceae</taxon>
        <taxon>Candidatus Aeolococcus</taxon>
    </lineage>
</organism>
<reference evidence="2 5" key="3">
    <citation type="submission" date="2020-10" db="EMBL/GenBank/DDBJ databases">
        <title>Ca. Dormibacterota MAGs.</title>
        <authorList>
            <person name="Montgomery K."/>
        </authorList>
    </citation>
    <scope>NUCLEOTIDE SEQUENCE [LARGE SCALE GENOMIC DNA]</scope>
    <source>
        <strain evidence="2">SC8812_S17_18</strain>
    </source>
</reference>
<feature type="transmembrane region" description="Helical" evidence="1">
    <location>
        <begin position="68"/>
        <end position="90"/>
    </location>
</feature>
<evidence type="ECO:0000256" key="1">
    <source>
        <dbReference type="SAM" id="Phobius"/>
    </source>
</evidence>
<reference evidence="3 4" key="1">
    <citation type="journal article" date="2017" name="Nature">
        <title>Atmospheric trace gases support primary production in Antarctic desert surface soil.</title>
        <authorList>
            <person name="Ji M."/>
            <person name="Greening C."/>
            <person name="Vanwonterghem I."/>
            <person name="Carere C.R."/>
            <person name="Bay S.K."/>
            <person name="Steen J.A."/>
            <person name="Montgomery K."/>
            <person name="Lines T."/>
            <person name="Beardall J."/>
            <person name="van Dorst J."/>
            <person name="Snape I."/>
            <person name="Stott M.B."/>
            <person name="Hugenholtz P."/>
            <person name="Ferrari B.C."/>
        </authorList>
    </citation>
    <scope>NUCLEOTIDE SEQUENCE [LARGE SCALE GENOMIC DNA]</scope>
    <source>
        <strain evidence="3">RRmetagenome_bin12</strain>
    </source>
</reference>
<sequence>MPVFLRWLLVDFIVMRILRHRRVRPYVDRYYPMATQRIGRFGRRVYPSIAGGYRYAQRRRRLGCCSGCFLMVVFAALGVAALLALLHWTVSL</sequence>
<accession>A0A2W5ZB10</accession>
<protein>
    <submittedName>
        <fullName evidence="3">Uncharacterized protein</fullName>
    </submittedName>
</protein>
<dbReference type="RefSeq" id="WP_337312984.1">
    <property type="nucleotide sequence ID" value="NZ_JAEKNS010000129.1"/>
</dbReference>
<comment type="caution">
    <text evidence="3">The sequence shown here is derived from an EMBL/GenBank/DDBJ whole genome shotgun (WGS) entry which is preliminary data.</text>
</comment>
<evidence type="ECO:0000313" key="5">
    <source>
        <dbReference type="Proteomes" id="UP000606991"/>
    </source>
</evidence>
<dbReference type="EMBL" id="JAEKNS010000129">
    <property type="protein sequence ID" value="MBJ7595668.1"/>
    <property type="molecule type" value="Genomic_DNA"/>
</dbReference>
<evidence type="ECO:0000313" key="3">
    <source>
        <dbReference type="EMBL" id="PZR80066.1"/>
    </source>
</evidence>
<keyword evidence="1" id="KW-0472">Membrane</keyword>
<dbReference type="Proteomes" id="UP000606991">
    <property type="component" value="Unassembled WGS sequence"/>
</dbReference>
<dbReference type="EMBL" id="QHBU01000174">
    <property type="protein sequence ID" value="PZR80066.1"/>
    <property type="molecule type" value="Genomic_DNA"/>
</dbReference>
<gene>
    <name evidence="3" type="ORF">DLM65_09120</name>
    <name evidence="2" type="ORF">JF886_12560</name>
</gene>
<reference evidence="3" key="2">
    <citation type="submission" date="2018-05" db="EMBL/GenBank/DDBJ databases">
        <authorList>
            <person name="Ferrari B."/>
        </authorList>
    </citation>
    <scope>NUCLEOTIDE SEQUENCE</scope>
    <source>
        <strain evidence="3">RRmetagenome_bin12</strain>
    </source>
</reference>
<accession>A0A934N696</accession>
<dbReference type="Proteomes" id="UP000248724">
    <property type="component" value="Unassembled WGS sequence"/>
</dbReference>
<evidence type="ECO:0000313" key="4">
    <source>
        <dbReference type="Proteomes" id="UP000248724"/>
    </source>
</evidence>
<name>A0A2W5ZB10_9BACT</name>
<keyword evidence="1" id="KW-0812">Transmembrane</keyword>
<keyword evidence="1" id="KW-1133">Transmembrane helix</keyword>
<proteinExistence type="predicted"/>
<dbReference type="AlphaFoldDB" id="A0A2W5ZB10"/>